<dbReference type="Proteomes" id="UP000664844">
    <property type="component" value="Unassembled WGS sequence"/>
</dbReference>
<accession>A0ABS3FTZ0</accession>
<dbReference type="RefSeq" id="WP_207089073.1">
    <property type="nucleotide sequence ID" value="NZ_JAFLQW010000430.1"/>
</dbReference>
<name>A0ABS3FTZ0_9CYAN</name>
<evidence type="ECO:0000313" key="1">
    <source>
        <dbReference type="EMBL" id="MBO0350599.1"/>
    </source>
</evidence>
<sequence length="317" mass="34878">MKALQVLSGILVAFTLSNSAELAPPGRGTRLTEFGDTFEEVGWSYNFNNPKLYNQFHNPGSGWVEVIHAQNPPTGVSANGRWIEGPTRGHPDIVEQVRTPPGGIGGSQYSLRLRTTNSGTPNITEGTVQQEDLLNIIPGKTNGDIPLGSGLNVVTRIYLPPLNEWHDMSGYHIGFRVGATGRKPDGQLANYWPGIWIWMDKESSGRRTFRWVVRSNNEGVDVNASEQKFTNTGWWTLGMAFNLDGSISYYASPGVDDLTPRDLLTFRAGSQSAAATYTPYGFKFDNLDYLFFSTGNTDGQNSTEFIIDDVGVYRVGP</sequence>
<reference evidence="1 2" key="1">
    <citation type="submission" date="2021-03" db="EMBL/GenBank/DDBJ databases">
        <title>Metabolic Capacity of the Antarctic Cyanobacterium Phormidium pseudopriestleyi that Sustains Oxygenic Photosynthesis in the Presence of Hydrogen Sulfide.</title>
        <authorList>
            <person name="Lumian J.E."/>
            <person name="Jungblut A.D."/>
            <person name="Dillon M.L."/>
            <person name="Hawes I."/>
            <person name="Doran P.T."/>
            <person name="Mackey T.J."/>
            <person name="Dick G.J."/>
            <person name="Grettenberger C.L."/>
            <person name="Sumner D.Y."/>
        </authorList>
    </citation>
    <scope>NUCLEOTIDE SEQUENCE [LARGE SCALE GENOMIC DNA]</scope>
    <source>
        <strain evidence="1 2">FRX01</strain>
    </source>
</reference>
<organism evidence="1 2">
    <name type="scientific">Phormidium pseudopriestleyi FRX01</name>
    <dbReference type="NCBI Taxonomy" id="1759528"/>
    <lineage>
        <taxon>Bacteria</taxon>
        <taxon>Bacillati</taxon>
        <taxon>Cyanobacteriota</taxon>
        <taxon>Cyanophyceae</taxon>
        <taxon>Oscillatoriophycideae</taxon>
        <taxon>Oscillatoriales</taxon>
        <taxon>Oscillatoriaceae</taxon>
        <taxon>Phormidium</taxon>
    </lineage>
</organism>
<keyword evidence="2" id="KW-1185">Reference proteome</keyword>
<gene>
    <name evidence="1" type="ORF">J0895_16150</name>
</gene>
<protein>
    <submittedName>
        <fullName evidence="1">Uncharacterized protein</fullName>
    </submittedName>
</protein>
<dbReference type="EMBL" id="JAFLQW010000430">
    <property type="protein sequence ID" value="MBO0350599.1"/>
    <property type="molecule type" value="Genomic_DNA"/>
</dbReference>
<comment type="caution">
    <text evidence="1">The sequence shown here is derived from an EMBL/GenBank/DDBJ whole genome shotgun (WGS) entry which is preliminary data.</text>
</comment>
<proteinExistence type="predicted"/>
<evidence type="ECO:0000313" key="2">
    <source>
        <dbReference type="Proteomes" id="UP000664844"/>
    </source>
</evidence>